<feature type="compositionally biased region" description="Polar residues" evidence="1">
    <location>
        <begin position="177"/>
        <end position="189"/>
    </location>
</feature>
<dbReference type="Proteomes" id="UP001212821">
    <property type="component" value="Plasmid punmamed2"/>
</dbReference>
<evidence type="ECO:0000313" key="4">
    <source>
        <dbReference type="Proteomes" id="UP001212821"/>
    </source>
</evidence>
<dbReference type="EMBL" id="CP115451">
    <property type="protein sequence ID" value="WBP92057.1"/>
    <property type="molecule type" value="Genomic_DNA"/>
</dbReference>
<accession>A0ABY7QH02</accession>
<keyword evidence="2" id="KW-0812">Transmembrane</keyword>
<reference evidence="3 4" key="1">
    <citation type="submission" date="2022-12" db="EMBL/GenBank/DDBJ databases">
        <title>HUAS 3-15.</title>
        <authorList>
            <person name="Mo P."/>
        </authorList>
    </citation>
    <scope>NUCLEOTIDE SEQUENCE [LARGE SCALE GENOMIC DNA]</scope>
    <source>
        <strain evidence="3 4">HUAS 3-15</strain>
        <plasmid evidence="3 4">punmamed2</plasmid>
    </source>
</reference>
<evidence type="ECO:0000256" key="2">
    <source>
        <dbReference type="SAM" id="Phobius"/>
    </source>
</evidence>
<keyword evidence="3" id="KW-0614">Plasmid</keyword>
<evidence type="ECO:0000313" key="3">
    <source>
        <dbReference type="EMBL" id="WBP92057.1"/>
    </source>
</evidence>
<geneLocation type="plasmid" evidence="3 4">
    <name>punmamed2</name>
</geneLocation>
<feature type="region of interest" description="Disordered" evidence="1">
    <location>
        <begin position="174"/>
        <end position="194"/>
    </location>
</feature>
<organism evidence="3 4">
    <name type="scientific">Kitasatospora cathayae</name>
    <dbReference type="NCBI Taxonomy" id="3004092"/>
    <lineage>
        <taxon>Bacteria</taxon>
        <taxon>Bacillati</taxon>
        <taxon>Actinomycetota</taxon>
        <taxon>Actinomycetes</taxon>
        <taxon>Kitasatosporales</taxon>
        <taxon>Streptomycetaceae</taxon>
        <taxon>Kitasatospora</taxon>
    </lineage>
</organism>
<proteinExistence type="predicted"/>
<feature type="region of interest" description="Disordered" evidence="1">
    <location>
        <begin position="76"/>
        <end position="107"/>
    </location>
</feature>
<evidence type="ECO:0000256" key="1">
    <source>
        <dbReference type="SAM" id="MobiDB-lite"/>
    </source>
</evidence>
<dbReference type="RefSeq" id="WP_270151739.1">
    <property type="nucleotide sequence ID" value="NZ_CP115451.1"/>
</dbReference>
<keyword evidence="4" id="KW-1185">Reference proteome</keyword>
<feature type="compositionally biased region" description="Low complexity" evidence="1">
    <location>
        <begin position="78"/>
        <end position="95"/>
    </location>
</feature>
<feature type="region of interest" description="Disordered" evidence="1">
    <location>
        <begin position="21"/>
        <end position="41"/>
    </location>
</feature>
<gene>
    <name evidence="3" type="ORF">O1G21_40450</name>
</gene>
<keyword evidence="2" id="KW-0472">Membrane</keyword>
<keyword evidence="2" id="KW-1133">Transmembrane helix</keyword>
<name>A0ABY7QH02_9ACTN</name>
<protein>
    <submittedName>
        <fullName evidence="3">Uncharacterized protein</fullName>
    </submittedName>
</protein>
<feature type="transmembrane region" description="Helical" evidence="2">
    <location>
        <begin position="49"/>
        <end position="69"/>
    </location>
</feature>
<sequence length="286" mass="30559">MTRDDPALDADEMGALFRSVLDQAEPATSPGLLPEVRRSGGRLRRRRRLTAAGATVAAVSLLATAGWAVNGRTAAQRTTVPAAPTTSATSSTPVPTSFPPPPPNTDQAAHAAWERQVNTAGHQALLKVFRTHLPTDFTSVSDGDGTWRSAVFEFTRKDGGAVGAWREDEMYADRESGQASPCETSSNRTGPVPPVGKDCVSRTLPDGSVAWAFHPLNPGRGQWSALTVVTPQNRKYGLDFDRNGKPPFQPTDETVALPQLLDLAAAPGFLEAIRDGWYYKATQPAG</sequence>